<evidence type="ECO:0000256" key="1">
    <source>
        <dbReference type="SAM" id="SignalP"/>
    </source>
</evidence>
<keyword evidence="3" id="KW-1185">Reference proteome</keyword>
<keyword evidence="1" id="KW-0732">Signal</keyword>
<evidence type="ECO:0008006" key="4">
    <source>
        <dbReference type="Google" id="ProtNLM"/>
    </source>
</evidence>
<name>A0AAN7BNU1_9PEZI</name>
<gene>
    <name evidence="2" type="ORF">QBC38DRAFT_528076</name>
</gene>
<dbReference type="Proteomes" id="UP001301958">
    <property type="component" value="Unassembled WGS sequence"/>
</dbReference>
<proteinExistence type="predicted"/>
<feature type="signal peptide" evidence="1">
    <location>
        <begin position="1"/>
        <end position="16"/>
    </location>
</feature>
<reference evidence="2" key="2">
    <citation type="submission" date="2023-05" db="EMBL/GenBank/DDBJ databases">
        <authorList>
            <consortium name="Lawrence Berkeley National Laboratory"/>
            <person name="Steindorff A."/>
            <person name="Hensen N."/>
            <person name="Bonometti L."/>
            <person name="Westerberg I."/>
            <person name="Brannstrom I.O."/>
            <person name="Guillou S."/>
            <person name="Cros-Aarteil S."/>
            <person name="Calhoun S."/>
            <person name="Haridas S."/>
            <person name="Kuo A."/>
            <person name="Mondo S."/>
            <person name="Pangilinan J."/>
            <person name="Riley R."/>
            <person name="Labutti K."/>
            <person name="Andreopoulos B."/>
            <person name="Lipzen A."/>
            <person name="Chen C."/>
            <person name="Yanf M."/>
            <person name="Daum C."/>
            <person name="Ng V."/>
            <person name="Clum A."/>
            <person name="Ohm R."/>
            <person name="Martin F."/>
            <person name="Silar P."/>
            <person name="Natvig D."/>
            <person name="Lalanne C."/>
            <person name="Gautier V."/>
            <person name="Ament-Velasquez S.L."/>
            <person name="Kruys A."/>
            <person name="Hutchinson M.I."/>
            <person name="Powell A.J."/>
            <person name="Barry K."/>
            <person name="Miller A.N."/>
            <person name="Grigoriev I.V."/>
            <person name="Debuchy R."/>
            <person name="Gladieux P."/>
            <person name="Thoren M.H."/>
            <person name="Johannesson H."/>
        </authorList>
    </citation>
    <scope>NUCLEOTIDE SEQUENCE</scope>
    <source>
        <strain evidence="2">CBS 990.96</strain>
    </source>
</reference>
<evidence type="ECO:0000313" key="3">
    <source>
        <dbReference type="Proteomes" id="UP001301958"/>
    </source>
</evidence>
<sequence length="274" mass="30744">MRLLTSFLLLPSLSLAARNCTSTPQALPFTISELTYDFSSPKSTIGLYLSPPSSGTYSCISNFPSSWAGRDPVTNSLVWQSCILNIGRGVDDAVSFAVDWEMKEVFVGVMYTCSDDTRKQRIGRGNVKLEIECREEMCLTKERTVAVDVVEEEGGLSWVVEEYGGLWGYKPGVTKERLFLVSKTGREGKWECFDETEGEGMVRGGRCRWGEKREEEEVRFEYRVDLKVLTIRERGKGYEGVGVVNVPVICFEYDVPVCEVEGARLWVGGEVVFT</sequence>
<reference evidence="2" key="1">
    <citation type="journal article" date="2023" name="Mol. Phylogenet. Evol.">
        <title>Genome-scale phylogeny and comparative genomics of the fungal order Sordariales.</title>
        <authorList>
            <person name="Hensen N."/>
            <person name="Bonometti L."/>
            <person name="Westerberg I."/>
            <person name="Brannstrom I.O."/>
            <person name="Guillou S."/>
            <person name="Cros-Aarteil S."/>
            <person name="Calhoun S."/>
            <person name="Haridas S."/>
            <person name="Kuo A."/>
            <person name="Mondo S."/>
            <person name="Pangilinan J."/>
            <person name="Riley R."/>
            <person name="LaButti K."/>
            <person name="Andreopoulos B."/>
            <person name="Lipzen A."/>
            <person name="Chen C."/>
            <person name="Yan M."/>
            <person name="Daum C."/>
            <person name="Ng V."/>
            <person name="Clum A."/>
            <person name="Steindorff A."/>
            <person name="Ohm R.A."/>
            <person name="Martin F."/>
            <person name="Silar P."/>
            <person name="Natvig D.O."/>
            <person name="Lalanne C."/>
            <person name="Gautier V."/>
            <person name="Ament-Velasquez S.L."/>
            <person name="Kruys A."/>
            <person name="Hutchinson M.I."/>
            <person name="Powell A.J."/>
            <person name="Barry K."/>
            <person name="Miller A.N."/>
            <person name="Grigoriev I.V."/>
            <person name="Debuchy R."/>
            <person name="Gladieux P."/>
            <person name="Hiltunen Thoren M."/>
            <person name="Johannesson H."/>
        </authorList>
    </citation>
    <scope>NUCLEOTIDE SEQUENCE</scope>
    <source>
        <strain evidence="2">CBS 990.96</strain>
    </source>
</reference>
<organism evidence="2 3">
    <name type="scientific">Podospora fimiseda</name>
    <dbReference type="NCBI Taxonomy" id="252190"/>
    <lineage>
        <taxon>Eukaryota</taxon>
        <taxon>Fungi</taxon>
        <taxon>Dikarya</taxon>
        <taxon>Ascomycota</taxon>
        <taxon>Pezizomycotina</taxon>
        <taxon>Sordariomycetes</taxon>
        <taxon>Sordariomycetidae</taxon>
        <taxon>Sordariales</taxon>
        <taxon>Podosporaceae</taxon>
        <taxon>Podospora</taxon>
    </lineage>
</organism>
<comment type="caution">
    <text evidence="2">The sequence shown here is derived from an EMBL/GenBank/DDBJ whole genome shotgun (WGS) entry which is preliminary data.</text>
</comment>
<feature type="chain" id="PRO_5042964147" description="Ubiquitin 3 binding protein But2 C-terminal domain-containing protein" evidence="1">
    <location>
        <begin position="17"/>
        <end position="274"/>
    </location>
</feature>
<accession>A0AAN7BNU1</accession>
<dbReference type="EMBL" id="MU865342">
    <property type="protein sequence ID" value="KAK4226769.1"/>
    <property type="molecule type" value="Genomic_DNA"/>
</dbReference>
<protein>
    <recommendedName>
        <fullName evidence="4">Ubiquitin 3 binding protein But2 C-terminal domain-containing protein</fullName>
    </recommendedName>
</protein>
<evidence type="ECO:0000313" key="2">
    <source>
        <dbReference type="EMBL" id="KAK4226769.1"/>
    </source>
</evidence>
<dbReference type="AlphaFoldDB" id="A0AAN7BNU1"/>